<dbReference type="Proteomes" id="UP000231912">
    <property type="component" value="Unassembled WGS sequence"/>
</dbReference>
<organism evidence="2 3">
    <name type="scientific">Leptospira wolffii</name>
    <dbReference type="NCBI Taxonomy" id="409998"/>
    <lineage>
        <taxon>Bacteria</taxon>
        <taxon>Pseudomonadati</taxon>
        <taxon>Spirochaetota</taxon>
        <taxon>Spirochaetia</taxon>
        <taxon>Leptospirales</taxon>
        <taxon>Leptospiraceae</taxon>
        <taxon>Leptospira</taxon>
    </lineage>
</organism>
<dbReference type="Gene3D" id="3.20.10.10">
    <property type="entry name" value="D-amino Acid Aminotransferase, subunit A, domain 2"/>
    <property type="match status" value="1"/>
</dbReference>
<dbReference type="Gene3D" id="3.30.470.10">
    <property type="match status" value="1"/>
</dbReference>
<proteinExistence type="predicted"/>
<dbReference type="GO" id="GO:0046820">
    <property type="term" value="F:4-amino-4-deoxychorismate synthase activity"/>
    <property type="evidence" value="ECO:0007669"/>
    <property type="project" value="TreeGrafter"/>
</dbReference>
<dbReference type="AlphaFoldDB" id="A0A2M9ZF59"/>
<dbReference type="InterPro" id="IPR019999">
    <property type="entry name" value="Anth_synth_I-like"/>
</dbReference>
<dbReference type="InterPro" id="IPR001544">
    <property type="entry name" value="Aminotrans_IV"/>
</dbReference>
<evidence type="ECO:0000259" key="1">
    <source>
        <dbReference type="Pfam" id="PF00425"/>
    </source>
</evidence>
<dbReference type="SUPFAM" id="SSF56322">
    <property type="entry name" value="ADC synthase"/>
    <property type="match status" value="1"/>
</dbReference>
<protein>
    <submittedName>
        <fullName evidence="2">Bifunctional aminodeoxychorismate synthase component I/aminotransferase</fullName>
    </submittedName>
</protein>
<evidence type="ECO:0000313" key="2">
    <source>
        <dbReference type="EMBL" id="PJZ67032.1"/>
    </source>
</evidence>
<reference evidence="2 3" key="1">
    <citation type="submission" date="2017-07" db="EMBL/GenBank/DDBJ databases">
        <title>Leptospira spp. isolated from tropical soils.</title>
        <authorList>
            <person name="Thibeaux R."/>
            <person name="Iraola G."/>
            <person name="Ferres I."/>
            <person name="Bierque E."/>
            <person name="Girault D."/>
            <person name="Soupe-Gilbert M.-E."/>
            <person name="Picardeau M."/>
            <person name="Goarant C."/>
        </authorList>
    </citation>
    <scope>NUCLEOTIDE SEQUENCE [LARGE SCALE GENOMIC DNA]</scope>
    <source>
        <strain evidence="2 3">FH2-C-A2</strain>
    </source>
</reference>
<dbReference type="InterPro" id="IPR015890">
    <property type="entry name" value="Chorismate_C"/>
</dbReference>
<feature type="domain" description="Chorismate-utilising enzyme C-terminal" evidence="1">
    <location>
        <begin position="125"/>
        <end position="387"/>
    </location>
</feature>
<evidence type="ECO:0000313" key="3">
    <source>
        <dbReference type="Proteomes" id="UP000231912"/>
    </source>
</evidence>
<gene>
    <name evidence="2" type="ORF">CH371_02840</name>
</gene>
<dbReference type="Pfam" id="PF01063">
    <property type="entry name" value="Aminotran_4"/>
    <property type="match status" value="1"/>
</dbReference>
<dbReference type="GO" id="GO:0000162">
    <property type="term" value="P:L-tryptophan biosynthetic process"/>
    <property type="evidence" value="ECO:0007669"/>
    <property type="project" value="TreeGrafter"/>
</dbReference>
<dbReference type="RefSeq" id="WP_100757593.1">
    <property type="nucleotide sequence ID" value="NZ_NPDT01000001.1"/>
</dbReference>
<dbReference type="Pfam" id="PF00425">
    <property type="entry name" value="Chorismate_bind"/>
    <property type="match status" value="1"/>
</dbReference>
<keyword evidence="2" id="KW-0808">Transferase</keyword>
<dbReference type="PANTHER" id="PTHR11236:SF50">
    <property type="entry name" value="AMINODEOXYCHORISMATE SYNTHASE COMPONENT 1"/>
    <property type="match status" value="1"/>
</dbReference>
<keyword evidence="2" id="KW-0032">Aminotransferase</keyword>
<dbReference type="PRINTS" id="PR00095">
    <property type="entry name" value="ANTSNTHASEI"/>
</dbReference>
<name>A0A2M9ZF59_9LEPT</name>
<dbReference type="InterPro" id="IPR043132">
    <property type="entry name" value="BCAT-like_C"/>
</dbReference>
<accession>A0A2M9ZF59</accession>
<dbReference type="SUPFAM" id="SSF56752">
    <property type="entry name" value="D-aminoacid aminotransferase-like PLP-dependent enzymes"/>
    <property type="match status" value="1"/>
</dbReference>
<dbReference type="InterPro" id="IPR043131">
    <property type="entry name" value="BCAT-like_N"/>
</dbReference>
<comment type="caution">
    <text evidence="2">The sequence shown here is derived from an EMBL/GenBank/DDBJ whole genome shotgun (WGS) entry which is preliminary data.</text>
</comment>
<dbReference type="PANTHER" id="PTHR11236">
    <property type="entry name" value="AMINOBENZOATE/ANTHRANILATE SYNTHASE"/>
    <property type="match status" value="1"/>
</dbReference>
<dbReference type="InterPro" id="IPR005801">
    <property type="entry name" value="ADC_synthase"/>
</dbReference>
<dbReference type="Gene3D" id="3.60.120.10">
    <property type="entry name" value="Anthranilate synthase"/>
    <property type="match status" value="1"/>
</dbReference>
<dbReference type="InterPro" id="IPR036038">
    <property type="entry name" value="Aminotransferase-like"/>
</dbReference>
<sequence>MNSKRYTDIDVPFIFLGGGFSPEGLPILVQPKEILTTNRRREARKILEEIRERLAKGFCAAGWISYEAGEIFLNDSEEDKDYETPLIWFALSSEYATLSHEELSLWEEKFSDSGYFAKVGDFPDRNHYLKSLDTIREHLKSGDVYQVNLTFPIEIEHIGSTGRFFFDLRKNQPVPYEAWIHTGNTNPSGPMDILSFSPELFWERKGTKIRTLPMKGTRPRGENIEQDLALKEELFHSPKDRAENLMITDLMRNDLGRISRAGSVEVSKLFSIEEYPTVLQMTSEIRSELLPGTDWISILEALFPGGSITGAPKKRSSEIIRSLEGDRGIYTGGIFFLTPERDTVSIAIRTLEFREISEEVRKGRIGVGSGITIDSDPSSEWEESWSKLKFLKDRLQDPEGTFNIFTTLAYKRGTFYSLKEHRERMRSSALELGFLWSDSEWEKEILDLRTRLSHMEGNSFRIRIRLHRNGKIYSEQNPMASFPKSGRVLVSKKRIDSKNLFLYHKTNIRELYSSAFSYALSGNYMDMIFLNEKGNLTEGCIHSVFLQKNGEWFTPNLEHGLLPGVARKKWILRLHAQETSISEEDLRMAEKIILVNSLRGLRQVTGIDFE</sequence>
<dbReference type="EMBL" id="NPDT01000001">
    <property type="protein sequence ID" value="PJZ67032.1"/>
    <property type="molecule type" value="Genomic_DNA"/>
</dbReference>